<dbReference type="Pfam" id="PF01343">
    <property type="entry name" value="Peptidase_S49"/>
    <property type="match status" value="1"/>
</dbReference>
<dbReference type="eggNOG" id="COG0616">
    <property type="taxonomic scope" value="Bacteria"/>
</dbReference>
<protein>
    <submittedName>
        <fullName evidence="7">Signal peptide peptidase SppA, 36K type</fullName>
    </submittedName>
</protein>
<evidence type="ECO:0000256" key="3">
    <source>
        <dbReference type="ARBA" id="ARBA00022801"/>
    </source>
</evidence>
<dbReference type="NCBIfam" id="TIGR00706">
    <property type="entry name" value="SppA_dom"/>
    <property type="match status" value="1"/>
</dbReference>
<name>H8GLB5_METAL</name>
<evidence type="ECO:0000259" key="6">
    <source>
        <dbReference type="Pfam" id="PF01343"/>
    </source>
</evidence>
<dbReference type="EMBL" id="CM001475">
    <property type="protein sequence ID" value="EIC28114.1"/>
    <property type="molecule type" value="Genomic_DNA"/>
</dbReference>
<dbReference type="InterPro" id="IPR004635">
    <property type="entry name" value="Pept_S49_SppA"/>
</dbReference>
<comment type="similarity">
    <text evidence="1">Belongs to the peptidase S49 family.</text>
</comment>
<sequence>MTENQQDKAGANPSGEAGWERSVLEKVALAAIEEQARARRWGIVFKSATLLYLTVLLGVVALPALKKDIGGDKEHTAVVEVIGMIAEDKAANADSIIKSLRKAVKDEHTKGVILHANSPGGSPVQSHYVYEEIRKLKKEYPKTPIYAVVGDICASGCYYIASASDKIFVSQASLVGSIGVIMDGFGFVETMQKFGIERRVLTAGAHKAMLDPFSPRKEDETRFMQDLLEQVHQQFIKAVKDGRGDRLKDSPDLFSGLVWTGEESLKLGIADAYGSDDSVAKEVIGAKKLVDFTEQGSVLDRLAGKLGTSFGREIGSLLQNWDLK</sequence>
<feature type="domain" description="Peptidase S49" evidence="6">
    <location>
        <begin position="142"/>
        <end position="283"/>
    </location>
</feature>
<organism evidence="7 8">
    <name type="scientific">Methylomicrobium album BG8</name>
    <dbReference type="NCBI Taxonomy" id="686340"/>
    <lineage>
        <taxon>Bacteria</taxon>
        <taxon>Pseudomonadati</taxon>
        <taxon>Pseudomonadota</taxon>
        <taxon>Gammaproteobacteria</taxon>
        <taxon>Methylococcales</taxon>
        <taxon>Methylococcaceae</taxon>
        <taxon>Methylomicrobium</taxon>
    </lineage>
</organism>
<dbReference type="AlphaFoldDB" id="H8GLB5"/>
<keyword evidence="5" id="KW-0812">Transmembrane</keyword>
<evidence type="ECO:0000256" key="1">
    <source>
        <dbReference type="ARBA" id="ARBA00008683"/>
    </source>
</evidence>
<dbReference type="InterPro" id="IPR029045">
    <property type="entry name" value="ClpP/crotonase-like_dom_sf"/>
</dbReference>
<evidence type="ECO:0000256" key="5">
    <source>
        <dbReference type="SAM" id="Phobius"/>
    </source>
</evidence>
<dbReference type="GO" id="GO:0006508">
    <property type="term" value="P:proteolysis"/>
    <property type="evidence" value="ECO:0007669"/>
    <property type="project" value="UniProtKB-KW"/>
</dbReference>
<keyword evidence="2" id="KW-0645">Protease</keyword>
<reference evidence="7 8" key="1">
    <citation type="journal article" date="2013" name="Genome Announc.">
        <title>Genome Sequence of the Obligate Gammaproteobacterial Methanotroph Methylomicrobium album Strain BG8.</title>
        <authorList>
            <person name="Kits K.D."/>
            <person name="Kalyuzhnaya M.G."/>
            <person name="Klotz M.G."/>
            <person name="Jetten M.S."/>
            <person name="Op den Camp H.J."/>
            <person name="Vuilleumier S."/>
            <person name="Bringel F."/>
            <person name="Dispirito A.A."/>
            <person name="Murrell J.C."/>
            <person name="Bruce D."/>
            <person name="Cheng J.F."/>
            <person name="Copeland A."/>
            <person name="Goodwin L."/>
            <person name="Hauser L."/>
            <person name="Lajus A."/>
            <person name="Land M.L."/>
            <person name="Lapidus A."/>
            <person name="Lucas S."/>
            <person name="Medigue C."/>
            <person name="Pitluck S."/>
            <person name="Woyke T."/>
            <person name="Zeytun A."/>
            <person name="Stein L.Y."/>
        </authorList>
    </citation>
    <scope>NUCLEOTIDE SEQUENCE [LARGE SCALE GENOMIC DNA]</scope>
    <source>
        <strain evidence="7 8">BG8</strain>
    </source>
</reference>
<dbReference type="STRING" id="686340.Metal_0251"/>
<evidence type="ECO:0000313" key="7">
    <source>
        <dbReference type="EMBL" id="EIC28114.1"/>
    </source>
</evidence>
<accession>H8GLB5</accession>
<keyword evidence="8" id="KW-1185">Reference proteome</keyword>
<dbReference type="Gene3D" id="3.90.226.10">
    <property type="entry name" value="2-enoyl-CoA Hydratase, Chain A, domain 1"/>
    <property type="match status" value="1"/>
</dbReference>
<dbReference type="HOGENOM" id="CLU_046540_1_1_6"/>
<keyword evidence="4" id="KW-0720">Serine protease</keyword>
<evidence type="ECO:0000313" key="8">
    <source>
        <dbReference type="Proteomes" id="UP000005090"/>
    </source>
</evidence>
<dbReference type="PANTHER" id="PTHR42987">
    <property type="entry name" value="PEPTIDASE S49"/>
    <property type="match status" value="1"/>
</dbReference>
<dbReference type="PANTHER" id="PTHR42987:SF8">
    <property type="entry name" value="PROTEINASE"/>
    <property type="match status" value="1"/>
</dbReference>
<dbReference type="SUPFAM" id="SSF52096">
    <property type="entry name" value="ClpP/crotonase"/>
    <property type="match status" value="1"/>
</dbReference>
<dbReference type="RefSeq" id="WP_005368833.1">
    <property type="nucleotide sequence ID" value="NZ_CM001475.1"/>
</dbReference>
<evidence type="ECO:0000256" key="4">
    <source>
        <dbReference type="ARBA" id="ARBA00022825"/>
    </source>
</evidence>
<feature type="transmembrane region" description="Helical" evidence="5">
    <location>
        <begin position="43"/>
        <end position="65"/>
    </location>
</feature>
<keyword evidence="5" id="KW-1133">Transmembrane helix</keyword>
<dbReference type="Gene3D" id="6.20.330.10">
    <property type="match status" value="1"/>
</dbReference>
<gene>
    <name evidence="7" type="ORF">Metal_0251</name>
</gene>
<dbReference type="CDD" id="cd07023">
    <property type="entry name" value="S49_Sppa_N_C"/>
    <property type="match status" value="1"/>
</dbReference>
<keyword evidence="3" id="KW-0378">Hydrolase</keyword>
<dbReference type="InterPro" id="IPR047272">
    <property type="entry name" value="S49_SppA_C"/>
</dbReference>
<dbReference type="Proteomes" id="UP000005090">
    <property type="component" value="Chromosome"/>
</dbReference>
<proteinExistence type="inferred from homology"/>
<dbReference type="GO" id="GO:0008236">
    <property type="term" value="F:serine-type peptidase activity"/>
    <property type="evidence" value="ECO:0007669"/>
    <property type="project" value="UniProtKB-KW"/>
</dbReference>
<dbReference type="InterPro" id="IPR002142">
    <property type="entry name" value="Peptidase_S49"/>
</dbReference>
<keyword evidence="5" id="KW-0472">Membrane</keyword>
<evidence type="ECO:0000256" key="2">
    <source>
        <dbReference type="ARBA" id="ARBA00022670"/>
    </source>
</evidence>